<feature type="transmembrane region" description="Helical" evidence="1">
    <location>
        <begin position="156"/>
        <end position="177"/>
    </location>
</feature>
<feature type="transmembrane region" description="Helical" evidence="1">
    <location>
        <begin position="262"/>
        <end position="281"/>
    </location>
</feature>
<keyword evidence="1" id="KW-0812">Transmembrane</keyword>
<dbReference type="InterPro" id="IPR010640">
    <property type="entry name" value="Low_temperature_requirement_A"/>
</dbReference>
<keyword evidence="3" id="KW-1185">Reference proteome</keyword>
<dbReference type="AlphaFoldDB" id="A0A380K7Y5"/>
<proteinExistence type="predicted"/>
<keyword evidence="1" id="KW-1133">Transmembrane helix</keyword>
<feature type="transmembrane region" description="Helical" evidence="1">
    <location>
        <begin position="323"/>
        <end position="340"/>
    </location>
</feature>
<keyword evidence="1" id="KW-0472">Membrane</keyword>
<organism evidence="2 3">
    <name type="scientific">Streptococcus hyointestinalis</name>
    <dbReference type="NCBI Taxonomy" id="1337"/>
    <lineage>
        <taxon>Bacteria</taxon>
        <taxon>Bacillati</taxon>
        <taxon>Bacillota</taxon>
        <taxon>Bacilli</taxon>
        <taxon>Lactobacillales</taxon>
        <taxon>Streptococcaceae</taxon>
        <taxon>Streptococcus</taxon>
    </lineage>
</organism>
<dbReference type="PANTHER" id="PTHR36840:SF1">
    <property type="entry name" value="BLL5714 PROTEIN"/>
    <property type="match status" value="1"/>
</dbReference>
<reference evidence="2 3" key="1">
    <citation type="submission" date="2018-06" db="EMBL/GenBank/DDBJ databases">
        <authorList>
            <consortium name="Pathogen Informatics"/>
            <person name="Doyle S."/>
        </authorList>
    </citation>
    <scope>NUCLEOTIDE SEQUENCE [LARGE SCALE GENOMIC DNA]</scope>
    <source>
        <strain evidence="2 3">NCTC12224</strain>
    </source>
</reference>
<feature type="transmembrane region" description="Helical" evidence="1">
    <location>
        <begin position="346"/>
        <end position="363"/>
    </location>
</feature>
<sequence length="370" mass="41529">MKHKKVELTELFYDLVYVYAISQITGLIHHLHHGVVAPYAFFSFALSLIIFVNSWMVQTVYTNRFGSNSLVNICFMLAQMILLMISATAMSLDWQENFATIMLPMAAISGLLLLQYAVSYYQTDNPADKAFIKNFFVILGIRTLVLAVSVFLPYHLGLLCAAVGVVGTWILPGVLGARGHAINAKSTQLNFPHLIERLSLLVIITFGEMIIGIAPFFKGEVLSIWSVLIFMIVASLFMVYIVEIDHLIDTNRKELTGNRAIYFHYLIFFGLSFITVALSFLEQSGVNLVFAASVLYLGIGLVLLGTLLHNCYNKISHRIESPLRWQLLLIYLISLVLTVLGRNVEVIILTTFISTLLMAVLMVRHNIQKS</sequence>
<name>A0A380K7Y5_9STRE</name>
<protein>
    <submittedName>
        <fullName evidence="2">Putative low temperature requirement protein A</fullName>
    </submittedName>
</protein>
<feature type="transmembrane region" description="Helical" evidence="1">
    <location>
        <begin position="287"/>
        <end position="311"/>
    </location>
</feature>
<evidence type="ECO:0000256" key="1">
    <source>
        <dbReference type="SAM" id="Phobius"/>
    </source>
</evidence>
<dbReference type="Proteomes" id="UP000254924">
    <property type="component" value="Unassembled WGS sequence"/>
</dbReference>
<dbReference type="PANTHER" id="PTHR36840">
    <property type="entry name" value="BLL5714 PROTEIN"/>
    <property type="match status" value="1"/>
</dbReference>
<feature type="transmembrane region" description="Helical" evidence="1">
    <location>
        <begin position="12"/>
        <end position="31"/>
    </location>
</feature>
<dbReference type="OrthoDB" id="9798526at2"/>
<feature type="transmembrane region" description="Helical" evidence="1">
    <location>
        <begin position="130"/>
        <end position="150"/>
    </location>
</feature>
<evidence type="ECO:0000313" key="2">
    <source>
        <dbReference type="EMBL" id="SUN61133.1"/>
    </source>
</evidence>
<dbReference type="Pfam" id="PF06772">
    <property type="entry name" value="LtrA"/>
    <property type="match status" value="1"/>
</dbReference>
<feature type="transmembrane region" description="Helical" evidence="1">
    <location>
        <begin position="37"/>
        <end position="57"/>
    </location>
</feature>
<feature type="transmembrane region" description="Helical" evidence="1">
    <location>
        <begin position="69"/>
        <end position="92"/>
    </location>
</feature>
<feature type="transmembrane region" description="Helical" evidence="1">
    <location>
        <begin position="198"/>
        <end position="217"/>
    </location>
</feature>
<feature type="transmembrane region" description="Helical" evidence="1">
    <location>
        <begin position="223"/>
        <end position="242"/>
    </location>
</feature>
<gene>
    <name evidence="2" type="primary">ltrA_1</name>
    <name evidence="2" type="ORF">NCTC12224_01343</name>
</gene>
<dbReference type="EMBL" id="UHFN01000007">
    <property type="protein sequence ID" value="SUN61133.1"/>
    <property type="molecule type" value="Genomic_DNA"/>
</dbReference>
<accession>A0A380K7Y5</accession>
<feature type="transmembrane region" description="Helical" evidence="1">
    <location>
        <begin position="98"/>
        <end position="118"/>
    </location>
</feature>
<evidence type="ECO:0000313" key="3">
    <source>
        <dbReference type="Proteomes" id="UP000254924"/>
    </source>
</evidence>